<organism evidence="1 2">
    <name type="scientific">Streptomyces pathocidini</name>
    <dbReference type="NCBI Taxonomy" id="1650571"/>
    <lineage>
        <taxon>Bacteria</taxon>
        <taxon>Bacillati</taxon>
        <taxon>Actinomycetota</taxon>
        <taxon>Actinomycetes</taxon>
        <taxon>Kitasatosporales</taxon>
        <taxon>Streptomycetaceae</taxon>
        <taxon>Streptomyces</taxon>
    </lineage>
</organism>
<accession>A0ABW7UNM0</accession>
<dbReference type="EMBL" id="JBIRWE010000001">
    <property type="protein sequence ID" value="MFI1962982.1"/>
    <property type="molecule type" value="Genomic_DNA"/>
</dbReference>
<gene>
    <name evidence="1" type="ORF">ACH429_02345</name>
</gene>
<reference evidence="1 2" key="1">
    <citation type="submission" date="2024-10" db="EMBL/GenBank/DDBJ databases">
        <title>The Natural Products Discovery Center: Release of the First 8490 Sequenced Strains for Exploring Actinobacteria Biosynthetic Diversity.</title>
        <authorList>
            <person name="Kalkreuter E."/>
            <person name="Kautsar S.A."/>
            <person name="Yang D."/>
            <person name="Bader C.D."/>
            <person name="Teijaro C.N."/>
            <person name="Fluegel L."/>
            <person name="Davis C.M."/>
            <person name="Simpson J.R."/>
            <person name="Lauterbach L."/>
            <person name="Steele A.D."/>
            <person name="Gui C."/>
            <person name="Meng S."/>
            <person name="Li G."/>
            <person name="Viehrig K."/>
            <person name="Ye F."/>
            <person name="Su P."/>
            <person name="Kiefer A.F."/>
            <person name="Nichols A."/>
            <person name="Cepeda A.J."/>
            <person name="Yan W."/>
            <person name="Fan B."/>
            <person name="Jiang Y."/>
            <person name="Adhikari A."/>
            <person name="Zheng C.-J."/>
            <person name="Schuster L."/>
            <person name="Cowan T.M."/>
            <person name="Smanski M.J."/>
            <person name="Chevrette M.G."/>
            <person name="De Carvalho L.P.S."/>
            <person name="Shen B."/>
        </authorList>
    </citation>
    <scope>NUCLEOTIDE SEQUENCE [LARGE SCALE GENOMIC DNA]</scope>
    <source>
        <strain evidence="1 2">NPDC020327</strain>
    </source>
</reference>
<evidence type="ECO:0000313" key="2">
    <source>
        <dbReference type="Proteomes" id="UP001611548"/>
    </source>
</evidence>
<dbReference type="Proteomes" id="UP001611548">
    <property type="component" value="Unassembled WGS sequence"/>
</dbReference>
<keyword evidence="2" id="KW-1185">Reference proteome</keyword>
<evidence type="ECO:0000313" key="1">
    <source>
        <dbReference type="EMBL" id="MFI1962982.1"/>
    </source>
</evidence>
<sequence length="42" mass="4791">MRLSDANGKFRRPSWEEVLDQASAYGRAVWPPGEAREDIDIT</sequence>
<dbReference type="RefSeq" id="WP_276202485.1">
    <property type="nucleotide sequence ID" value="NZ_JBIRWE010000001.1"/>
</dbReference>
<comment type="caution">
    <text evidence="1">The sequence shown here is derived from an EMBL/GenBank/DDBJ whole genome shotgun (WGS) entry which is preliminary data.</text>
</comment>
<proteinExistence type="predicted"/>
<name>A0ABW7UNM0_9ACTN</name>
<protein>
    <submittedName>
        <fullName evidence="1">Uncharacterized protein</fullName>
    </submittedName>
</protein>